<proteinExistence type="predicted"/>
<dbReference type="Pfam" id="PF19265">
    <property type="entry name" value="DUF5908"/>
    <property type="match status" value="1"/>
</dbReference>
<sequence length="56" mass="6484">MPIEIKELLIRASVGSQANERPRENAPVANLENLKQEIIEEVTEEVLRKLMLKNER</sequence>
<dbReference type="RefSeq" id="WP_157370042.1">
    <property type="nucleotide sequence ID" value="NZ_LT838813.1"/>
</dbReference>
<dbReference type="STRING" id="758820.SAMN00777080_0507"/>
<evidence type="ECO:0000313" key="2">
    <source>
        <dbReference type="Proteomes" id="UP000192333"/>
    </source>
</evidence>
<dbReference type="OrthoDB" id="827552at2"/>
<accession>A0A1W2GZD5</accession>
<organism evidence="1 2">
    <name type="scientific">Aquiflexum balticum DSM 16537</name>
    <dbReference type="NCBI Taxonomy" id="758820"/>
    <lineage>
        <taxon>Bacteria</taxon>
        <taxon>Pseudomonadati</taxon>
        <taxon>Bacteroidota</taxon>
        <taxon>Cytophagia</taxon>
        <taxon>Cytophagales</taxon>
        <taxon>Cyclobacteriaceae</taxon>
        <taxon>Aquiflexum</taxon>
    </lineage>
</organism>
<keyword evidence="2" id="KW-1185">Reference proteome</keyword>
<evidence type="ECO:0000313" key="1">
    <source>
        <dbReference type="EMBL" id="SMD41971.1"/>
    </source>
</evidence>
<gene>
    <name evidence="1" type="ORF">SAMN00777080_0507</name>
</gene>
<reference evidence="2" key="1">
    <citation type="submission" date="2017-04" db="EMBL/GenBank/DDBJ databases">
        <authorList>
            <person name="Varghese N."/>
            <person name="Submissions S."/>
        </authorList>
    </citation>
    <scope>NUCLEOTIDE SEQUENCE [LARGE SCALE GENOMIC DNA]</scope>
    <source>
        <strain evidence="2">DSM 16537</strain>
    </source>
</reference>
<dbReference type="AlphaFoldDB" id="A0A1W2GZD5"/>
<protein>
    <submittedName>
        <fullName evidence="1">Uncharacterized protein</fullName>
    </submittedName>
</protein>
<dbReference type="InterPro" id="IPR045459">
    <property type="entry name" value="DUF5908"/>
</dbReference>
<dbReference type="EMBL" id="LT838813">
    <property type="protein sequence ID" value="SMD41971.1"/>
    <property type="molecule type" value="Genomic_DNA"/>
</dbReference>
<name>A0A1W2GZD5_9BACT</name>
<dbReference type="Proteomes" id="UP000192333">
    <property type="component" value="Chromosome I"/>
</dbReference>